<dbReference type="InterPro" id="IPR037185">
    <property type="entry name" value="EmrE-like"/>
</dbReference>
<dbReference type="PANTHER" id="PTHR10231">
    <property type="entry name" value="NUCLEOTIDE-SUGAR TRANSMEMBRANE TRANSPORTER"/>
    <property type="match status" value="1"/>
</dbReference>
<feature type="transmembrane region" description="Helical" evidence="6">
    <location>
        <begin position="341"/>
        <end position="363"/>
    </location>
</feature>
<evidence type="ECO:0000256" key="5">
    <source>
        <dbReference type="SAM" id="MobiDB-lite"/>
    </source>
</evidence>
<dbReference type="NCBIfam" id="TIGR00803">
    <property type="entry name" value="nst"/>
    <property type="match status" value="1"/>
</dbReference>
<comment type="subcellular location">
    <subcellularLocation>
        <location evidence="1">Membrane</location>
        <topology evidence="1">Multi-pass membrane protein</topology>
    </subcellularLocation>
</comment>
<feature type="transmembrane region" description="Helical" evidence="6">
    <location>
        <begin position="413"/>
        <end position="434"/>
    </location>
</feature>
<dbReference type="OrthoDB" id="408493at2759"/>
<keyword evidence="2 6" id="KW-0812">Transmembrane</keyword>
<feature type="transmembrane region" description="Helical" evidence="6">
    <location>
        <begin position="441"/>
        <end position="461"/>
    </location>
</feature>
<feature type="compositionally biased region" description="Low complexity" evidence="5">
    <location>
        <begin position="555"/>
        <end position="565"/>
    </location>
</feature>
<dbReference type="EMBL" id="JACAZI010000021">
    <property type="protein sequence ID" value="KAF7337913.1"/>
    <property type="molecule type" value="Genomic_DNA"/>
</dbReference>
<evidence type="ECO:0000256" key="2">
    <source>
        <dbReference type="ARBA" id="ARBA00022692"/>
    </source>
</evidence>
<dbReference type="InterPro" id="IPR007271">
    <property type="entry name" value="Nuc_sug_transpt"/>
</dbReference>
<dbReference type="GO" id="GO:0000139">
    <property type="term" value="C:Golgi membrane"/>
    <property type="evidence" value="ECO:0007669"/>
    <property type="project" value="InterPro"/>
</dbReference>
<keyword evidence="3 6" id="KW-1133">Transmembrane helix</keyword>
<feature type="region of interest" description="Disordered" evidence="5">
    <location>
        <begin position="67"/>
        <end position="107"/>
    </location>
</feature>
<evidence type="ECO:0000256" key="6">
    <source>
        <dbReference type="SAM" id="Phobius"/>
    </source>
</evidence>
<dbReference type="AlphaFoldDB" id="A0A8H6XBB9"/>
<feature type="region of interest" description="Disordered" evidence="5">
    <location>
        <begin position="501"/>
        <end position="520"/>
    </location>
</feature>
<keyword evidence="8" id="KW-1185">Reference proteome</keyword>
<dbReference type="Proteomes" id="UP000620124">
    <property type="component" value="Unassembled WGS sequence"/>
</dbReference>
<evidence type="ECO:0000313" key="7">
    <source>
        <dbReference type="EMBL" id="KAF7337913.1"/>
    </source>
</evidence>
<proteinExistence type="predicted"/>
<gene>
    <name evidence="7" type="ORF">MVEN_02014500</name>
</gene>
<comment type="caution">
    <text evidence="7">The sequence shown here is derived from an EMBL/GenBank/DDBJ whole genome shotgun (WGS) entry which is preliminary data.</text>
</comment>
<sequence>MLCLVGARGAVIRASHLPLITNCKTALAVDVTAMSLASLSIPFSSIHKRSRLQLGLARDLHPHAGFNTIRGPSTMHHRPLPTVRSSSSLSSHMPRSKPPSPRMTPLLPSPAMTYPKVVLPTVDTLHRDDEAPTICGMPLKYVSLVTLAVQNAALSIVMHYSRVSTPPALSYSPASAVLLNELLKGGISFLIALARVPQVAERPWHRMSFWTIVRELPYPWTSPFWWLCGEVLSPDCWKLSIPAILYVVQNSLQFVAISNLPVASFQVTYQMKILTTAAFSVALLRRKLSPIKWLSLFFLAIGVGIVQIQTSTIGHAPKNVAVGSAHDSAPLHIHVMSPLKGFGAVTAACFTSGLAGVYFEMVLKNSRADLWVRNVQLSLFSLIPALLPVLYSSPSSHHSRGFFLDVFRNFGGWAWATVAVQVFGGLVTAVVIKYSDNILKGFATSLSIILSFLASVALFHFRITPSFIIGATTVLCATWMYNQPPGQEPLAIVTLTTSASGRSTPFPGTPVDSTDPILGQFPVRKGSSPRLFGVSSTTDLHAGLGVTPGHSPWGSVRSSPYASPYPSRPASPHPPPQRSPPRTPMLNSDSGSGDGA</sequence>
<dbReference type="SUPFAM" id="SSF103481">
    <property type="entry name" value="Multidrug resistance efflux transporter EmrE"/>
    <property type="match status" value="1"/>
</dbReference>
<evidence type="ECO:0000256" key="4">
    <source>
        <dbReference type="ARBA" id="ARBA00023136"/>
    </source>
</evidence>
<feature type="transmembrane region" description="Helical" evidence="6">
    <location>
        <begin position="267"/>
        <end position="284"/>
    </location>
</feature>
<organism evidence="7 8">
    <name type="scientific">Mycena venus</name>
    <dbReference type="NCBI Taxonomy" id="2733690"/>
    <lineage>
        <taxon>Eukaryota</taxon>
        <taxon>Fungi</taxon>
        <taxon>Dikarya</taxon>
        <taxon>Basidiomycota</taxon>
        <taxon>Agaricomycotina</taxon>
        <taxon>Agaricomycetes</taxon>
        <taxon>Agaricomycetidae</taxon>
        <taxon>Agaricales</taxon>
        <taxon>Marasmiineae</taxon>
        <taxon>Mycenaceae</taxon>
        <taxon>Mycena</taxon>
    </lineage>
</organism>
<evidence type="ECO:0000313" key="8">
    <source>
        <dbReference type="Proteomes" id="UP000620124"/>
    </source>
</evidence>
<feature type="transmembrane region" description="Helical" evidence="6">
    <location>
        <begin position="291"/>
        <end position="310"/>
    </location>
</feature>
<keyword evidence="4 6" id="KW-0472">Membrane</keyword>
<dbReference type="Pfam" id="PF04142">
    <property type="entry name" value="Nuc_sug_transp"/>
    <property type="match status" value="1"/>
</dbReference>
<accession>A0A8H6XBB9</accession>
<reference evidence="7" key="1">
    <citation type="submission" date="2020-05" db="EMBL/GenBank/DDBJ databases">
        <title>Mycena genomes resolve the evolution of fungal bioluminescence.</title>
        <authorList>
            <person name="Tsai I.J."/>
        </authorList>
    </citation>
    <scope>NUCLEOTIDE SEQUENCE</scope>
    <source>
        <strain evidence="7">CCC161011</strain>
    </source>
</reference>
<feature type="transmembrane region" description="Helical" evidence="6">
    <location>
        <begin position="375"/>
        <end position="393"/>
    </location>
</feature>
<evidence type="ECO:0000256" key="1">
    <source>
        <dbReference type="ARBA" id="ARBA00004141"/>
    </source>
</evidence>
<name>A0A8H6XBB9_9AGAR</name>
<evidence type="ECO:0000256" key="3">
    <source>
        <dbReference type="ARBA" id="ARBA00022989"/>
    </source>
</evidence>
<feature type="region of interest" description="Disordered" evidence="5">
    <location>
        <begin position="543"/>
        <end position="596"/>
    </location>
</feature>
<feature type="compositionally biased region" description="Polar residues" evidence="5">
    <location>
        <begin position="585"/>
        <end position="596"/>
    </location>
</feature>
<protein>
    <submittedName>
        <fullName evidence="7">UDP-galactose transporter</fullName>
    </submittedName>
</protein>
<feature type="compositionally biased region" description="Pro residues" evidence="5">
    <location>
        <begin position="566"/>
        <end position="583"/>
    </location>
</feature>
<dbReference type="GO" id="GO:0015165">
    <property type="term" value="F:pyrimidine nucleotide-sugar transmembrane transporter activity"/>
    <property type="evidence" value="ECO:0007669"/>
    <property type="project" value="InterPro"/>
</dbReference>